<proteinExistence type="predicted"/>
<dbReference type="Pfam" id="PF24175">
    <property type="entry name" value="SU10_adaptor"/>
    <property type="match status" value="1"/>
</dbReference>
<reference evidence="1" key="1">
    <citation type="submission" date="2020-04" db="EMBL/GenBank/DDBJ databases">
        <authorList>
            <person name="Chiriac C."/>
            <person name="Salcher M."/>
            <person name="Ghai R."/>
            <person name="Kavagutti S V."/>
        </authorList>
    </citation>
    <scope>NUCLEOTIDE SEQUENCE</scope>
</reference>
<sequence>MQAYVMTYDSLVENIQSYLERTDTATLEKIPLFIMLTEQIIASQIKFLGNLAVNTGTLIADQPIVDKPARWHKTVSFNITNGATKQPVLLRKYEYLREYWPDPTQTDTPLYYADYDYTHWLVAPTPSTPLQFEVLYYERIQPLDSSNQTNWFTVYAPQALLYGSLLQAMPFLKNDERMPMWQQNYDLIMGTLKQEDSQRIGDRQAIALDS</sequence>
<gene>
    <name evidence="3" type="ORF">UFOVP234_40</name>
    <name evidence="1" type="ORF">UFOVP35_32</name>
    <name evidence="2" type="ORF">UFOVP52_15</name>
</gene>
<organism evidence="1">
    <name type="scientific">uncultured Caudovirales phage</name>
    <dbReference type="NCBI Taxonomy" id="2100421"/>
    <lineage>
        <taxon>Viruses</taxon>
        <taxon>Duplodnaviria</taxon>
        <taxon>Heunggongvirae</taxon>
        <taxon>Uroviricota</taxon>
        <taxon>Caudoviricetes</taxon>
        <taxon>Peduoviridae</taxon>
        <taxon>Maltschvirus</taxon>
        <taxon>Maltschvirus maltsch</taxon>
    </lineage>
</organism>
<dbReference type="EMBL" id="LR796190">
    <property type="protein sequence ID" value="CAB4124418.1"/>
    <property type="molecule type" value="Genomic_DNA"/>
</dbReference>
<protein>
    <submittedName>
        <fullName evidence="1">Uncharacterized protein</fullName>
    </submittedName>
</protein>
<dbReference type="EMBL" id="LR798280">
    <property type="protein sequence ID" value="CAB5219838.1"/>
    <property type="molecule type" value="Genomic_DNA"/>
</dbReference>
<name>A0A6J5KMW7_9CAUD</name>
<evidence type="ECO:0000313" key="1">
    <source>
        <dbReference type="EMBL" id="CAB4122556.1"/>
    </source>
</evidence>
<evidence type="ECO:0000313" key="2">
    <source>
        <dbReference type="EMBL" id="CAB4124418.1"/>
    </source>
</evidence>
<evidence type="ECO:0000313" key="3">
    <source>
        <dbReference type="EMBL" id="CAB5219838.1"/>
    </source>
</evidence>
<dbReference type="EMBL" id="LR796166">
    <property type="protein sequence ID" value="CAB4122556.1"/>
    <property type="molecule type" value="Genomic_DNA"/>
</dbReference>
<dbReference type="InterPro" id="IPR056209">
    <property type="entry name" value="SU10_adaptor"/>
</dbReference>
<accession>A0A6J5KMW7</accession>